<dbReference type="GO" id="GO:0006220">
    <property type="term" value="P:pyrimidine nucleotide metabolic process"/>
    <property type="evidence" value="ECO:0007669"/>
    <property type="project" value="UniProtKB-UniRule"/>
</dbReference>
<comment type="catalytic activity">
    <reaction evidence="6 8">
        <text>dCMP + ATP = dCDP + ADP</text>
        <dbReference type="Rhea" id="RHEA:25094"/>
        <dbReference type="ChEBI" id="CHEBI:30616"/>
        <dbReference type="ChEBI" id="CHEBI:57566"/>
        <dbReference type="ChEBI" id="CHEBI:58593"/>
        <dbReference type="ChEBI" id="CHEBI:456216"/>
        <dbReference type="EC" id="2.7.4.25"/>
    </reaction>
</comment>
<dbReference type="InterPro" id="IPR011994">
    <property type="entry name" value="Cytidylate_kinase_dom"/>
</dbReference>
<dbReference type="AlphaFoldDB" id="A0A1S7LMQ2"/>
<dbReference type="GO" id="GO:0005829">
    <property type="term" value="C:cytosol"/>
    <property type="evidence" value="ECO:0007669"/>
    <property type="project" value="TreeGrafter"/>
</dbReference>
<evidence type="ECO:0000256" key="1">
    <source>
        <dbReference type="ARBA" id="ARBA00009427"/>
    </source>
</evidence>
<dbReference type="Gene3D" id="3.40.50.300">
    <property type="entry name" value="P-loop containing nucleotide triphosphate hydrolases"/>
    <property type="match status" value="1"/>
</dbReference>
<evidence type="ECO:0000256" key="7">
    <source>
        <dbReference type="ARBA" id="ARBA00048478"/>
    </source>
</evidence>
<evidence type="ECO:0000259" key="9">
    <source>
        <dbReference type="Pfam" id="PF02224"/>
    </source>
</evidence>
<organism evidence="10">
    <name type="scientific">Magnetococcus massalia (strain MO-1)</name>
    <dbReference type="NCBI Taxonomy" id="451514"/>
    <lineage>
        <taxon>Bacteria</taxon>
        <taxon>Pseudomonadati</taxon>
        <taxon>Pseudomonadota</taxon>
        <taxon>Magnetococcia</taxon>
        <taxon>Magnetococcales</taxon>
        <taxon>Magnetococcaceae</taxon>
        <taxon>Magnetococcus</taxon>
    </lineage>
</organism>
<evidence type="ECO:0000256" key="8">
    <source>
        <dbReference type="HAMAP-Rule" id="MF_00238"/>
    </source>
</evidence>
<sequence>MAEPTRIRIAVDGPAGAGKGTVCRSIAQRFGLAYLDTGSIYRAVALHALQQELFDAEALGAWVADMDFRFELSDEGRVSAHLEGHEVTQTLREERVGEAASRVAAMPEVREALLTFQRQYGAPHHVILDGRDVGTVVMPDAELKIFLTASLEARSERRTLELQEKGESVSLPEIRSRIAERDRRDQSRTHAPLSAAHDAITVDTTLLSQTESIETVARLVAPLVEISTE</sequence>
<dbReference type="InterPro" id="IPR003136">
    <property type="entry name" value="Cytidylate_kin"/>
</dbReference>
<dbReference type="GO" id="GO:0036431">
    <property type="term" value="F:dCMP kinase activity"/>
    <property type="evidence" value="ECO:0007669"/>
    <property type="project" value="InterPro"/>
</dbReference>
<dbReference type="PANTHER" id="PTHR21299:SF2">
    <property type="entry name" value="CYTIDYLATE KINASE"/>
    <property type="match status" value="1"/>
</dbReference>
<dbReference type="GO" id="GO:0036430">
    <property type="term" value="F:CMP kinase activity"/>
    <property type="evidence" value="ECO:0007669"/>
    <property type="project" value="RHEA"/>
</dbReference>
<dbReference type="NCBIfam" id="TIGR00017">
    <property type="entry name" value="cmk"/>
    <property type="match status" value="1"/>
</dbReference>
<gene>
    <name evidence="8 10" type="primary">cmk</name>
    <name evidence="10" type="ORF">MAGMO_3276</name>
</gene>
<dbReference type="GO" id="GO:0005524">
    <property type="term" value="F:ATP binding"/>
    <property type="evidence" value="ECO:0007669"/>
    <property type="project" value="UniProtKB-UniRule"/>
</dbReference>
<proteinExistence type="inferred from homology"/>
<evidence type="ECO:0000256" key="6">
    <source>
        <dbReference type="ARBA" id="ARBA00047615"/>
    </source>
</evidence>
<comment type="catalytic activity">
    <reaction evidence="7 8">
        <text>CMP + ATP = CDP + ADP</text>
        <dbReference type="Rhea" id="RHEA:11600"/>
        <dbReference type="ChEBI" id="CHEBI:30616"/>
        <dbReference type="ChEBI" id="CHEBI:58069"/>
        <dbReference type="ChEBI" id="CHEBI:60377"/>
        <dbReference type="ChEBI" id="CHEBI:456216"/>
        <dbReference type="EC" id="2.7.4.25"/>
    </reaction>
</comment>
<keyword evidence="5 8" id="KW-0067">ATP-binding</keyword>
<evidence type="ECO:0000256" key="3">
    <source>
        <dbReference type="ARBA" id="ARBA00022741"/>
    </source>
</evidence>
<dbReference type="PANTHER" id="PTHR21299">
    <property type="entry name" value="CYTIDYLATE KINASE/PANTOATE-BETA-ALANINE LIGASE"/>
    <property type="match status" value="1"/>
</dbReference>
<evidence type="ECO:0000256" key="4">
    <source>
        <dbReference type="ARBA" id="ARBA00022777"/>
    </source>
</evidence>
<dbReference type="InterPro" id="IPR027417">
    <property type="entry name" value="P-loop_NTPase"/>
</dbReference>
<dbReference type="EC" id="2.7.4.25" evidence="8"/>
<dbReference type="HAMAP" id="MF_00238">
    <property type="entry name" value="Cytidyl_kinase_type1"/>
    <property type="match status" value="1"/>
</dbReference>
<dbReference type="Pfam" id="PF02224">
    <property type="entry name" value="Cytidylate_kin"/>
    <property type="match status" value="1"/>
</dbReference>
<accession>A0A1S7LMQ2</accession>
<keyword evidence="8" id="KW-0963">Cytoplasm</keyword>
<feature type="binding site" evidence="8">
    <location>
        <begin position="13"/>
        <end position="21"/>
    </location>
    <ligand>
        <name>ATP</name>
        <dbReference type="ChEBI" id="CHEBI:30616"/>
    </ligand>
</feature>
<evidence type="ECO:0000313" key="10">
    <source>
        <dbReference type="EMBL" id="CRH07414.1"/>
    </source>
</evidence>
<dbReference type="CDD" id="cd02020">
    <property type="entry name" value="CMPK"/>
    <property type="match status" value="1"/>
</dbReference>
<comment type="subcellular location">
    <subcellularLocation>
        <location evidence="8">Cytoplasm</location>
    </subcellularLocation>
</comment>
<keyword evidence="3 8" id="KW-0547">Nucleotide-binding</keyword>
<keyword evidence="2 8" id="KW-0808">Transferase</keyword>
<evidence type="ECO:0000256" key="2">
    <source>
        <dbReference type="ARBA" id="ARBA00022679"/>
    </source>
</evidence>
<keyword evidence="4 8" id="KW-0418">Kinase</keyword>
<dbReference type="SUPFAM" id="SSF52540">
    <property type="entry name" value="P-loop containing nucleoside triphosphate hydrolases"/>
    <property type="match status" value="1"/>
</dbReference>
<comment type="similarity">
    <text evidence="1 8">Belongs to the cytidylate kinase family. Type 1 subfamily.</text>
</comment>
<dbReference type="GO" id="GO:0015949">
    <property type="term" value="P:nucleobase-containing small molecule interconversion"/>
    <property type="evidence" value="ECO:0007669"/>
    <property type="project" value="TreeGrafter"/>
</dbReference>
<reference evidence="10" key="1">
    <citation type="submission" date="2015-04" db="EMBL/GenBank/DDBJ databases">
        <authorList>
            <person name="Syromyatnikov M.Y."/>
            <person name="Popov V.N."/>
        </authorList>
    </citation>
    <scope>NUCLEOTIDE SEQUENCE</scope>
    <source>
        <strain evidence="10">MO-1</strain>
    </source>
</reference>
<feature type="domain" description="Cytidylate kinase" evidence="9">
    <location>
        <begin position="9"/>
        <end position="220"/>
    </location>
</feature>
<dbReference type="EMBL" id="LO017727">
    <property type="protein sequence ID" value="CRH07414.1"/>
    <property type="molecule type" value="Genomic_DNA"/>
</dbReference>
<evidence type="ECO:0000256" key="5">
    <source>
        <dbReference type="ARBA" id="ARBA00022840"/>
    </source>
</evidence>
<protein>
    <recommendedName>
        <fullName evidence="8">Cytidylate kinase</fullName>
        <shortName evidence="8">CK</shortName>
        <ecNumber evidence="8">2.7.4.25</ecNumber>
    </recommendedName>
    <alternativeName>
        <fullName evidence="8">Cytidine monophosphate kinase</fullName>
        <shortName evidence="8">CMP kinase</shortName>
    </alternativeName>
</protein>
<name>A0A1S7LMQ2_MAGMO</name>